<gene>
    <name evidence="1" type="ORF">MtrunA17_Chr4g0039001</name>
</gene>
<evidence type="ECO:0000313" key="1">
    <source>
        <dbReference type="EMBL" id="RHN61655.1"/>
    </source>
</evidence>
<dbReference type="Proteomes" id="UP000265566">
    <property type="component" value="Chromosome 4"/>
</dbReference>
<organism evidence="1 2">
    <name type="scientific">Medicago truncatula</name>
    <name type="common">Barrel medic</name>
    <name type="synonym">Medicago tribuloides</name>
    <dbReference type="NCBI Taxonomy" id="3880"/>
    <lineage>
        <taxon>Eukaryota</taxon>
        <taxon>Viridiplantae</taxon>
        <taxon>Streptophyta</taxon>
        <taxon>Embryophyta</taxon>
        <taxon>Tracheophyta</taxon>
        <taxon>Spermatophyta</taxon>
        <taxon>Magnoliopsida</taxon>
        <taxon>eudicotyledons</taxon>
        <taxon>Gunneridae</taxon>
        <taxon>Pentapetalae</taxon>
        <taxon>rosids</taxon>
        <taxon>fabids</taxon>
        <taxon>Fabales</taxon>
        <taxon>Fabaceae</taxon>
        <taxon>Papilionoideae</taxon>
        <taxon>50 kb inversion clade</taxon>
        <taxon>NPAAA clade</taxon>
        <taxon>Hologalegina</taxon>
        <taxon>IRL clade</taxon>
        <taxon>Trifolieae</taxon>
        <taxon>Medicago</taxon>
    </lineage>
</organism>
<sequence length="57" mass="6871">MKHHIIYCYLFNLDIIFLWKCHNAFLKIILLTTSLLENEIMHLSNLIINIEPLNILY</sequence>
<protein>
    <submittedName>
        <fullName evidence="1">Uncharacterized protein</fullName>
    </submittedName>
</protein>
<dbReference type="Gramene" id="rna24142">
    <property type="protein sequence ID" value="RHN61655.1"/>
    <property type="gene ID" value="gene24142"/>
</dbReference>
<evidence type="ECO:0000313" key="2">
    <source>
        <dbReference type="Proteomes" id="UP000265566"/>
    </source>
</evidence>
<reference evidence="2" key="1">
    <citation type="journal article" date="2018" name="Nat. Plants">
        <title>Whole-genome landscape of Medicago truncatula symbiotic genes.</title>
        <authorList>
            <person name="Pecrix Y."/>
            <person name="Staton S.E."/>
            <person name="Sallet E."/>
            <person name="Lelandais-Briere C."/>
            <person name="Moreau S."/>
            <person name="Carrere S."/>
            <person name="Blein T."/>
            <person name="Jardinaud M.F."/>
            <person name="Latrasse D."/>
            <person name="Zouine M."/>
            <person name="Zahm M."/>
            <person name="Kreplak J."/>
            <person name="Mayjonade B."/>
            <person name="Satge C."/>
            <person name="Perez M."/>
            <person name="Cauet S."/>
            <person name="Marande W."/>
            <person name="Chantry-Darmon C."/>
            <person name="Lopez-Roques C."/>
            <person name="Bouchez O."/>
            <person name="Berard A."/>
            <person name="Debelle F."/>
            <person name="Munos S."/>
            <person name="Bendahmane A."/>
            <person name="Berges H."/>
            <person name="Niebel A."/>
            <person name="Buitink J."/>
            <person name="Frugier F."/>
            <person name="Benhamed M."/>
            <person name="Crespi M."/>
            <person name="Gouzy J."/>
            <person name="Gamas P."/>
        </authorList>
    </citation>
    <scope>NUCLEOTIDE SEQUENCE [LARGE SCALE GENOMIC DNA]</scope>
    <source>
        <strain evidence="2">cv. Jemalong A17</strain>
    </source>
</reference>
<name>A0A396ID58_MEDTR</name>
<comment type="caution">
    <text evidence="1">The sequence shown here is derived from an EMBL/GenBank/DDBJ whole genome shotgun (WGS) entry which is preliminary data.</text>
</comment>
<proteinExistence type="predicted"/>
<accession>A0A396ID58</accession>
<dbReference type="EMBL" id="PSQE01000004">
    <property type="protein sequence ID" value="RHN61655.1"/>
    <property type="molecule type" value="Genomic_DNA"/>
</dbReference>
<dbReference type="AlphaFoldDB" id="A0A396ID58"/>